<dbReference type="PANTHER" id="PTHR36930:SF1">
    <property type="entry name" value="MOSC DOMAIN-CONTAINING PROTEIN"/>
    <property type="match status" value="1"/>
</dbReference>
<reference evidence="2 3" key="1">
    <citation type="submission" date="2006-06" db="EMBL/GenBank/DDBJ databases">
        <authorList>
            <person name="Moran M.A."/>
            <person name="Ferriera S."/>
            <person name="Johnson J."/>
            <person name="Kravitz S."/>
            <person name="Beeson K."/>
            <person name="Sutton G."/>
            <person name="Rogers Y.-H."/>
            <person name="Friedman R."/>
            <person name="Frazier M."/>
            <person name="Venter J.C."/>
        </authorList>
    </citation>
    <scope>NUCLEOTIDE SEQUENCE [LARGE SCALE GENOMIC DNA]</scope>
    <source>
        <strain evidence="2 3">E-37</strain>
    </source>
</reference>
<dbReference type="InterPro" id="IPR005302">
    <property type="entry name" value="MoCF_Sase_C"/>
</dbReference>
<organism evidence="2 3">
    <name type="scientific">Sagittula stellata (strain ATCC 700073 / DSM 11524 / E-37)</name>
    <dbReference type="NCBI Taxonomy" id="388399"/>
    <lineage>
        <taxon>Bacteria</taxon>
        <taxon>Pseudomonadati</taxon>
        <taxon>Pseudomonadota</taxon>
        <taxon>Alphaproteobacteria</taxon>
        <taxon>Rhodobacterales</taxon>
        <taxon>Roseobacteraceae</taxon>
        <taxon>Sagittula</taxon>
    </lineage>
</organism>
<dbReference type="Gene3D" id="2.40.33.20">
    <property type="entry name" value="PK beta-barrel domain-like"/>
    <property type="match status" value="1"/>
</dbReference>
<protein>
    <submittedName>
        <fullName evidence="2">MOSC domain protein</fullName>
    </submittedName>
</protein>
<dbReference type="PANTHER" id="PTHR36930">
    <property type="entry name" value="METAL-SULFUR CLUSTER BIOSYNTHESIS PROTEINS YUAD-RELATED"/>
    <property type="match status" value="1"/>
</dbReference>
<dbReference type="InterPro" id="IPR052716">
    <property type="entry name" value="MOSC_domain"/>
</dbReference>
<accession>A3JY20</accession>
<sequence>MPALKPTEWTAEIIWLGVVTDMDRKALMAEPVEAVDLTFAGMAGSVHGGQTRKSCSRVTSQYPRGTQILNERQLSIVSAEELEQIAAAMGVDTVNPARLGASMVIRGIPDFTFVPPSSRLQASSGATVVVDMENRPCQQPARSLMQEIGDAAKGFRKASDGRRGVTAFVAREGRVALGDRLVLHVPDQRAWRGNA</sequence>
<evidence type="ECO:0000259" key="1">
    <source>
        <dbReference type="PROSITE" id="PS51340"/>
    </source>
</evidence>
<dbReference type="eggNOG" id="ENOG502ZBJY">
    <property type="taxonomic scope" value="Bacteria"/>
</dbReference>
<dbReference type="PROSITE" id="PS51340">
    <property type="entry name" value="MOSC"/>
    <property type="match status" value="1"/>
</dbReference>
<evidence type="ECO:0000313" key="2">
    <source>
        <dbReference type="EMBL" id="EBA10406.1"/>
    </source>
</evidence>
<dbReference type="RefSeq" id="WP_005855232.1">
    <property type="nucleotide sequence ID" value="NZ_AAYA01000001.1"/>
</dbReference>
<comment type="caution">
    <text evidence="2">The sequence shown here is derived from an EMBL/GenBank/DDBJ whole genome shotgun (WGS) entry which is preliminary data.</text>
</comment>
<dbReference type="GO" id="GO:0003824">
    <property type="term" value="F:catalytic activity"/>
    <property type="evidence" value="ECO:0007669"/>
    <property type="project" value="InterPro"/>
</dbReference>
<dbReference type="SUPFAM" id="SSF50800">
    <property type="entry name" value="PK beta-barrel domain-like"/>
    <property type="match status" value="1"/>
</dbReference>
<gene>
    <name evidence="2" type="ORF">SSE37_20412</name>
</gene>
<proteinExistence type="predicted"/>
<dbReference type="Proteomes" id="UP000005713">
    <property type="component" value="Unassembled WGS sequence"/>
</dbReference>
<dbReference type="EMBL" id="AAYA01000001">
    <property type="protein sequence ID" value="EBA10406.1"/>
    <property type="molecule type" value="Genomic_DNA"/>
</dbReference>
<dbReference type="GO" id="GO:0030151">
    <property type="term" value="F:molybdenum ion binding"/>
    <property type="evidence" value="ECO:0007669"/>
    <property type="project" value="InterPro"/>
</dbReference>
<dbReference type="AlphaFoldDB" id="A3JY20"/>
<evidence type="ECO:0000313" key="3">
    <source>
        <dbReference type="Proteomes" id="UP000005713"/>
    </source>
</evidence>
<dbReference type="GO" id="GO:0030170">
    <property type="term" value="F:pyridoxal phosphate binding"/>
    <property type="evidence" value="ECO:0007669"/>
    <property type="project" value="InterPro"/>
</dbReference>
<name>A3JY20_SAGS3</name>
<feature type="domain" description="MOSC" evidence="1">
    <location>
        <begin position="29"/>
        <end position="184"/>
    </location>
</feature>
<dbReference type="InterPro" id="IPR011037">
    <property type="entry name" value="Pyrv_Knase-like_insert_dom_sf"/>
</dbReference>
<keyword evidence="3" id="KW-1185">Reference proteome</keyword>
<dbReference type="OrthoDB" id="9808413at2"/>
<dbReference type="Pfam" id="PF03473">
    <property type="entry name" value="MOSC"/>
    <property type="match status" value="1"/>
</dbReference>